<proteinExistence type="predicted"/>
<feature type="compositionally biased region" description="Basic and acidic residues" evidence="5">
    <location>
        <begin position="263"/>
        <end position="280"/>
    </location>
</feature>
<feature type="region of interest" description="Disordered" evidence="5">
    <location>
        <begin position="254"/>
        <end position="280"/>
    </location>
</feature>
<dbReference type="SMART" id="SM00184">
    <property type="entry name" value="RING"/>
    <property type="match status" value="1"/>
</dbReference>
<comment type="caution">
    <text evidence="7">The sequence shown here is derived from an EMBL/GenBank/DDBJ whole genome shotgun (WGS) entry which is preliminary data.</text>
</comment>
<dbReference type="InterPro" id="IPR027370">
    <property type="entry name" value="Znf-RING_euk"/>
</dbReference>
<gene>
    <name evidence="7" type="ORF">CBR_g2952</name>
</gene>
<dbReference type="STRING" id="69332.A0A388KEH6"/>
<dbReference type="PANTHER" id="PTHR14134">
    <property type="entry name" value="E3 UBIQUITIN-PROTEIN LIGASE RAD18"/>
    <property type="match status" value="1"/>
</dbReference>
<dbReference type="Proteomes" id="UP000265515">
    <property type="component" value="Unassembled WGS sequence"/>
</dbReference>
<dbReference type="EMBL" id="BFEA01000100">
    <property type="protein sequence ID" value="GBG68407.1"/>
    <property type="molecule type" value="Genomic_DNA"/>
</dbReference>
<keyword evidence="3" id="KW-0862">Zinc</keyword>
<keyword evidence="8" id="KW-1185">Reference proteome</keyword>
<feature type="compositionally biased region" description="Basic and acidic residues" evidence="5">
    <location>
        <begin position="205"/>
        <end position="218"/>
    </location>
</feature>
<dbReference type="AlphaFoldDB" id="A0A388KEH6"/>
<dbReference type="InterPro" id="IPR017907">
    <property type="entry name" value="Znf_RING_CS"/>
</dbReference>
<feature type="domain" description="RING-type" evidence="6">
    <location>
        <begin position="128"/>
        <end position="173"/>
    </location>
</feature>
<dbReference type="GO" id="GO:0003697">
    <property type="term" value="F:single-stranded DNA binding"/>
    <property type="evidence" value="ECO:0007669"/>
    <property type="project" value="InterPro"/>
</dbReference>
<dbReference type="SUPFAM" id="SSF57850">
    <property type="entry name" value="RING/U-box"/>
    <property type="match status" value="1"/>
</dbReference>
<evidence type="ECO:0000259" key="6">
    <source>
        <dbReference type="PROSITE" id="PS50089"/>
    </source>
</evidence>
<accession>A0A388KEH6</accession>
<evidence type="ECO:0000313" key="7">
    <source>
        <dbReference type="EMBL" id="GBG68407.1"/>
    </source>
</evidence>
<evidence type="ECO:0000256" key="1">
    <source>
        <dbReference type="ARBA" id="ARBA00022723"/>
    </source>
</evidence>
<evidence type="ECO:0000313" key="8">
    <source>
        <dbReference type="Proteomes" id="UP000265515"/>
    </source>
</evidence>
<feature type="region of interest" description="Disordered" evidence="5">
    <location>
        <begin position="38"/>
        <end position="68"/>
    </location>
</feature>
<dbReference type="InterPro" id="IPR039577">
    <property type="entry name" value="Rad18"/>
</dbReference>
<dbReference type="GO" id="GO:0006301">
    <property type="term" value="P:DNA damage tolerance"/>
    <property type="evidence" value="ECO:0007669"/>
    <property type="project" value="InterPro"/>
</dbReference>
<dbReference type="OrthoDB" id="6105938at2759"/>
<keyword evidence="2 4" id="KW-0863">Zinc-finger</keyword>
<feature type="region of interest" description="Disordered" evidence="5">
    <location>
        <begin position="199"/>
        <end position="227"/>
    </location>
</feature>
<name>A0A388KEH6_CHABU</name>
<dbReference type="PANTHER" id="PTHR14134:SF3">
    <property type="entry name" value="RING-CH-TYPE DOMAIN-CONTAINING PROTEIN"/>
    <property type="match status" value="1"/>
</dbReference>
<protein>
    <recommendedName>
        <fullName evidence="6">RING-type domain-containing protein</fullName>
    </recommendedName>
</protein>
<evidence type="ECO:0000256" key="4">
    <source>
        <dbReference type="PROSITE-ProRule" id="PRU00175"/>
    </source>
</evidence>
<dbReference type="PROSITE" id="PS50089">
    <property type="entry name" value="ZF_RING_2"/>
    <property type="match status" value="1"/>
</dbReference>
<organism evidence="7 8">
    <name type="scientific">Chara braunii</name>
    <name type="common">Braun's stonewort</name>
    <dbReference type="NCBI Taxonomy" id="69332"/>
    <lineage>
        <taxon>Eukaryota</taxon>
        <taxon>Viridiplantae</taxon>
        <taxon>Streptophyta</taxon>
        <taxon>Charophyceae</taxon>
        <taxon>Charales</taxon>
        <taxon>Characeae</taxon>
        <taxon>Chara</taxon>
    </lineage>
</organism>
<dbReference type="Gene3D" id="3.30.40.10">
    <property type="entry name" value="Zinc/RING finger domain, C3HC4 (zinc finger)"/>
    <property type="match status" value="1"/>
</dbReference>
<evidence type="ECO:0000256" key="3">
    <source>
        <dbReference type="ARBA" id="ARBA00022833"/>
    </source>
</evidence>
<dbReference type="InterPro" id="IPR001841">
    <property type="entry name" value="Znf_RING"/>
</dbReference>
<dbReference type="GO" id="GO:0061630">
    <property type="term" value="F:ubiquitin protein ligase activity"/>
    <property type="evidence" value="ECO:0007669"/>
    <property type="project" value="InterPro"/>
</dbReference>
<dbReference type="Gramene" id="GBG68407">
    <property type="protein sequence ID" value="GBG68407"/>
    <property type="gene ID" value="CBR_g2952"/>
</dbReference>
<dbReference type="Pfam" id="PF13445">
    <property type="entry name" value="zf-RING_UBOX"/>
    <property type="match status" value="1"/>
</dbReference>
<evidence type="ECO:0000256" key="5">
    <source>
        <dbReference type="SAM" id="MobiDB-lite"/>
    </source>
</evidence>
<reference evidence="7 8" key="1">
    <citation type="journal article" date="2018" name="Cell">
        <title>The Chara Genome: Secondary Complexity and Implications for Plant Terrestrialization.</title>
        <authorList>
            <person name="Nishiyama T."/>
            <person name="Sakayama H."/>
            <person name="Vries J.D."/>
            <person name="Buschmann H."/>
            <person name="Saint-Marcoux D."/>
            <person name="Ullrich K.K."/>
            <person name="Haas F.B."/>
            <person name="Vanderstraeten L."/>
            <person name="Becker D."/>
            <person name="Lang D."/>
            <person name="Vosolsobe S."/>
            <person name="Rombauts S."/>
            <person name="Wilhelmsson P.K.I."/>
            <person name="Janitza P."/>
            <person name="Kern R."/>
            <person name="Heyl A."/>
            <person name="Rumpler F."/>
            <person name="Villalobos L.I.A.C."/>
            <person name="Clay J.M."/>
            <person name="Skokan R."/>
            <person name="Toyoda A."/>
            <person name="Suzuki Y."/>
            <person name="Kagoshima H."/>
            <person name="Schijlen E."/>
            <person name="Tajeshwar N."/>
            <person name="Catarino B."/>
            <person name="Hetherington A.J."/>
            <person name="Saltykova A."/>
            <person name="Bonnot C."/>
            <person name="Breuninger H."/>
            <person name="Symeonidi A."/>
            <person name="Radhakrishnan G.V."/>
            <person name="Van Nieuwerburgh F."/>
            <person name="Deforce D."/>
            <person name="Chang C."/>
            <person name="Karol K.G."/>
            <person name="Hedrich R."/>
            <person name="Ulvskov P."/>
            <person name="Glockner G."/>
            <person name="Delwiche C.F."/>
            <person name="Petrasek J."/>
            <person name="Van de Peer Y."/>
            <person name="Friml J."/>
            <person name="Beilby M."/>
            <person name="Dolan L."/>
            <person name="Kohara Y."/>
            <person name="Sugano S."/>
            <person name="Fujiyama A."/>
            <person name="Delaux P.-M."/>
            <person name="Quint M."/>
            <person name="TheiBen G."/>
            <person name="Hagemann M."/>
            <person name="Harholt J."/>
            <person name="Dunand C."/>
            <person name="Zachgo S."/>
            <person name="Langdale J."/>
            <person name="Maumus F."/>
            <person name="Straeten D.V.D."/>
            <person name="Gould S.B."/>
            <person name="Rensing S.A."/>
        </authorList>
    </citation>
    <scope>NUCLEOTIDE SEQUENCE [LARGE SCALE GENOMIC DNA]</scope>
    <source>
        <strain evidence="7 8">S276</strain>
    </source>
</reference>
<evidence type="ECO:0000256" key="2">
    <source>
        <dbReference type="ARBA" id="ARBA00022771"/>
    </source>
</evidence>
<dbReference type="GO" id="GO:0006513">
    <property type="term" value="P:protein monoubiquitination"/>
    <property type="evidence" value="ECO:0007669"/>
    <property type="project" value="InterPro"/>
</dbReference>
<sequence length="408" mass="45397">MDGNLAERLAQIRAGREKWMQERQLEQDRKEVVESLHTMAFQDQSPPGSGEKGVTSSSSGPRHPPPAAASLLAPEEIINSITERIADRIRAELQCQVQQEKQKAADGQVMATKKLDSYLASEIESHTCPICYELMAPPRHSPILLFPCGHSFCAQCIAVHTKTNQKKTCPYCRCKIESQATNVALQQLIQNFVTKKNTLGSDGSASRREGGTEGERGGTKSGLGIERRRDDLLRRRGGVQSSWSASGPTTVIGGVNDFNSVHRRQEDEAGGTRERDEELEGECERFTRELQKVETRCIVLQNELHDTIADKAAAVNALHIAELVLDHLRSEEVESASKVKRMLLEMEVIRTQVDEQEKKHALLSQTLKDIDTKVDLICRALQPLTNERNKLELLLQSSNTKLSSVPCD</sequence>
<keyword evidence="1" id="KW-0479">Metal-binding</keyword>
<dbReference type="GO" id="GO:0008270">
    <property type="term" value="F:zinc ion binding"/>
    <property type="evidence" value="ECO:0007669"/>
    <property type="project" value="UniProtKB-KW"/>
</dbReference>
<dbReference type="InterPro" id="IPR013083">
    <property type="entry name" value="Znf_RING/FYVE/PHD"/>
</dbReference>
<dbReference type="PROSITE" id="PS00518">
    <property type="entry name" value="ZF_RING_1"/>
    <property type="match status" value="1"/>
</dbReference>